<reference evidence="1" key="3">
    <citation type="submission" date="2020-06" db="EMBL/GenBank/DDBJ databases">
        <title>Helianthus annuus Genome sequencing and assembly Release 2.</title>
        <authorList>
            <person name="Gouzy J."/>
            <person name="Langlade N."/>
            <person name="Munos S."/>
        </authorList>
    </citation>
    <scope>NUCLEOTIDE SEQUENCE</scope>
    <source>
        <tissue evidence="1">Leaves</tissue>
    </source>
</reference>
<dbReference type="InParanoid" id="A0A251VE13"/>
<accession>A0A251VE13</accession>
<dbReference type="Proteomes" id="UP000215914">
    <property type="component" value="Chromosome 2"/>
</dbReference>
<dbReference type="EMBL" id="CM007891">
    <property type="protein sequence ID" value="OTG33830.1"/>
    <property type="molecule type" value="Genomic_DNA"/>
</dbReference>
<dbReference type="EMBL" id="MNCJ02000326">
    <property type="protein sequence ID" value="KAF5780505.1"/>
    <property type="molecule type" value="Genomic_DNA"/>
</dbReference>
<sequence length="64" mass="7563">MKEYVRNILKIFLMRRVLMMQCFQQLVELEYLADWAIGENGKPFCNKSGLVDLIDLCGPFYMLI</sequence>
<keyword evidence="3" id="KW-1185">Reference proteome</keyword>
<proteinExistence type="predicted"/>
<dbReference type="Gramene" id="mRNA:HanXRQr2_Chr11g0472631">
    <property type="protein sequence ID" value="CDS:HanXRQr2_Chr11g0472631.1"/>
    <property type="gene ID" value="HanXRQr2_Chr11g0472631"/>
</dbReference>
<gene>
    <name evidence="2" type="ORF">HannXRQ_Chr02g0039001</name>
    <name evidence="1" type="ORF">HanXRQr2_Chr11g0472631</name>
</gene>
<evidence type="ECO:0000313" key="3">
    <source>
        <dbReference type="Proteomes" id="UP000215914"/>
    </source>
</evidence>
<evidence type="ECO:0000313" key="2">
    <source>
        <dbReference type="EMBL" id="OTG33830.1"/>
    </source>
</evidence>
<reference evidence="2" key="2">
    <citation type="submission" date="2017-02" db="EMBL/GenBank/DDBJ databases">
        <title>Sunflower complete genome.</title>
        <authorList>
            <person name="Langlade N."/>
            <person name="Munos S."/>
        </authorList>
    </citation>
    <scope>NUCLEOTIDE SEQUENCE [LARGE SCALE GENOMIC DNA]</scope>
    <source>
        <tissue evidence="2">Leaves</tissue>
    </source>
</reference>
<evidence type="ECO:0000313" key="1">
    <source>
        <dbReference type="EMBL" id="KAF5780505.1"/>
    </source>
</evidence>
<name>A0A251VE13_HELAN</name>
<organism evidence="2 3">
    <name type="scientific">Helianthus annuus</name>
    <name type="common">Common sunflower</name>
    <dbReference type="NCBI Taxonomy" id="4232"/>
    <lineage>
        <taxon>Eukaryota</taxon>
        <taxon>Viridiplantae</taxon>
        <taxon>Streptophyta</taxon>
        <taxon>Embryophyta</taxon>
        <taxon>Tracheophyta</taxon>
        <taxon>Spermatophyta</taxon>
        <taxon>Magnoliopsida</taxon>
        <taxon>eudicotyledons</taxon>
        <taxon>Gunneridae</taxon>
        <taxon>Pentapetalae</taxon>
        <taxon>asterids</taxon>
        <taxon>campanulids</taxon>
        <taxon>Asterales</taxon>
        <taxon>Asteraceae</taxon>
        <taxon>Asteroideae</taxon>
        <taxon>Heliantheae alliance</taxon>
        <taxon>Heliantheae</taxon>
        <taxon>Helianthus</taxon>
    </lineage>
</organism>
<dbReference type="AlphaFoldDB" id="A0A251VE13"/>
<reference evidence="1 3" key="1">
    <citation type="journal article" date="2017" name="Nature">
        <title>The sunflower genome provides insights into oil metabolism, flowering and Asterid evolution.</title>
        <authorList>
            <person name="Badouin H."/>
            <person name="Gouzy J."/>
            <person name="Grassa C.J."/>
            <person name="Murat F."/>
            <person name="Staton S.E."/>
            <person name="Cottret L."/>
            <person name="Lelandais-Briere C."/>
            <person name="Owens G.L."/>
            <person name="Carrere S."/>
            <person name="Mayjonade B."/>
            <person name="Legrand L."/>
            <person name="Gill N."/>
            <person name="Kane N.C."/>
            <person name="Bowers J.E."/>
            <person name="Hubner S."/>
            <person name="Bellec A."/>
            <person name="Berard A."/>
            <person name="Berges H."/>
            <person name="Blanchet N."/>
            <person name="Boniface M.C."/>
            <person name="Brunel D."/>
            <person name="Catrice O."/>
            <person name="Chaidir N."/>
            <person name="Claudel C."/>
            <person name="Donnadieu C."/>
            <person name="Faraut T."/>
            <person name="Fievet G."/>
            <person name="Helmstetter N."/>
            <person name="King M."/>
            <person name="Knapp S.J."/>
            <person name="Lai Z."/>
            <person name="Le Paslier M.C."/>
            <person name="Lippi Y."/>
            <person name="Lorenzon L."/>
            <person name="Mandel J.R."/>
            <person name="Marage G."/>
            <person name="Marchand G."/>
            <person name="Marquand E."/>
            <person name="Bret-Mestries E."/>
            <person name="Morien E."/>
            <person name="Nambeesan S."/>
            <person name="Nguyen T."/>
            <person name="Pegot-Espagnet P."/>
            <person name="Pouilly N."/>
            <person name="Raftis F."/>
            <person name="Sallet E."/>
            <person name="Schiex T."/>
            <person name="Thomas J."/>
            <person name="Vandecasteele C."/>
            <person name="Vares D."/>
            <person name="Vear F."/>
            <person name="Vautrin S."/>
            <person name="Crespi M."/>
            <person name="Mangin B."/>
            <person name="Burke J.M."/>
            <person name="Salse J."/>
            <person name="Munos S."/>
            <person name="Vincourt P."/>
            <person name="Rieseberg L.H."/>
            <person name="Langlade N.B."/>
        </authorList>
    </citation>
    <scope>NUCLEOTIDE SEQUENCE [LARGE SCALE GENOMIC DNA]</scope>
    <source>
        <strain evidence="3">cv. SF193</strain>
        <tissue evidence="1">Leaves</tissue>
    </source>
</reference>
<protein>
    <submittedName>
        <fullName evidence="2">Uncharacterized protein</fullName>
    </submittedName>
</protein>